<organism evidence="1 2">
    <name type="scientific">Rhodocytophaga rosea</name>
    <dbReference type="NCBI Taxonomy" id="2704465"/>
    <lineage>
        <taxon>Bacteria</taxon>
        <taxon>Pseudomonadati</taxon>
        <taxon>Bacteroidota</taxon>
        <taxon>Cytophagia</taxon>
        <taxon>Cytophagales</taxon>
        <taxon>Rhodocytophagaceae</taxon>
        <taxon>Rhodocytophaga</taxon>
    </lineage>
</organism>
<proteinExistence type="predicted"/>
<accession>A0A6C0GFM4</accession>
<dbReference type="Proteomes" id="UP000480178">
    <property type="component" value="Chromosome"/>
</dbReference>
<reference evidence="1 2" key="1">
    <citation type="submission" date="2020-01" db="EMBL/GenBank/DDBJ databases">
        <authorList>
            <person name="Kim M.K."/>
        </authorList>
    </citation>
    <scope>NUCLEOTIDE SEQUENCE [LARGE SCALE GENOMIC DNA]</scope>
    <source>
        <strain evidence="1 2">172606-1</strain>
    </source>
</reference>
<gene>
    <name evidence="1" type="ORF">GXP67_07380</name>
</gene>
<name>A0A6C0GFM4_9BACT</name>
<dbReference type="AlphaFoldDB" id="A0A6C0GFM4"/>
<protein>
    <submittedName>
        <fullName evidence="1">Uncharacterized protein</fullName>
    </submittedName>
</protein>
<evidence type="ECO:0000313" key="1">
    <source>
        <dbReference type="EMBL" id="QHT66490.1"/>
    </source>
</evidence>
<keyword evidence="2" id="KW-1185">Reference proteome</keyword>
<dbReference type="EMBL" id="CP048222">
    <property type="protein sequence ID" value="QHT66490.1"/>
    <property type="molecule type" value="Genomic_DNA"/>
</dbReference>
<dbReference type="RefSeq" id="WP_162442544.1">
    <property type="nucleotide sequence ID" value="NZ_CP048222.1"/>
</dbReference>
<evidence type="ECO:0000313" key="2">
    <source>
        <dbReference type="Proteomes" id="UP000480178"/>
    </source>
</evidence>
<sequence>MPQEAETVYLNDLKIHRENGWSLFGLKQSLQKQGKEVSDIEKRLAKAWSHADITLQTSRY</sequence>
<dbReference type="KEGG" id="rhoz:GXP67_07380"/>